<feature type="signal peptide" evidence="2">
    <location>
        <begin position="1"/>
        <end position="24"/>
    </location>
</feature>
<proteinExistence type="predicted"/>
<reference evidence="3 4" key="1">
    <citation type="submission" date="2018-10" db="EMBL/GenBank/DDBJ databases">
        <title>A high-quality apple genome assembly.</title>
        <authorList>
            <person name="Hu J."/>
        </authorList>
    </citation>
    <scope>NUCLEOTIDE SEQUENCE [LARGE SCALE GENOMIC DNA]</scope>
    <source>
        <strain evidence="4">cv. HFTH1</strain>
        <tissue evidence="3">Young leaf</tissue>
    </source>
</reference>
<evidence type="ECO:0000256" key="1">
    <source>
        <dbReference type="SAM" id="MobiDB-lite"/>
    </source>
</evidence>
<evidence type="ECO:0000313" key="3">
    <source>
        <dbReference type="EMBL" id="RXH84018.1"/>
    </source>
</evidence>
<keyword evidence="2" id="KW-0732">Signal</keyword>
<feature type="region of interest" description="Disordered" evidence="1">
    <location>
        <begin position="34"/>
        <end position="73"/>
    </location>
</feature>
<dbReference type="EMBL" id="RDQH01000337">
    <property type="protein sequence ID" value="RXH84018.1"/>
    <property type="molecule type" value="Genomic_DNA"/>
</dbReference>
<dbReference type="AlphaFoldDB" id="A0A498IKC8"/>
<evidence type="ECO:0000256" key="2">
    <source>
        <dbReference type="SAM" id="SignalP"/>
    </source>
</evidence>
<organism evidence="3 4">
    <name type="scientific">Malus domestica</name>
    <name type="common">Apple</name>
    <name type="synonym">Pyrus malus</name>
    <dbReference type="NCBI Taxonomy" id="3750"/>
    <lineage>
        <taxon>Eukaryota</taxon>
        <taxon>Viridiplantae</taxon>
        <taxon>Streptophyta</taxon>
        <taxon>Embryophyta</taxon>
        <taxon>Tracheophyta</taxon>
        <taxon>Spermatophyta</taxon>
        <taxon>Magnoliopsida</taxon>
        <taxon>eudicotyledons</taxon>
        <taxon>Gunneridae</taxon>
        <taxon>Pentapetalae</taxon>
        <taxon>rosids</taxon>
        <taxon>fabids</taxon>
        <taxon>Rosales</taxon>
        <taxon>Rosaceae</taxon>
        <taxon>Amygdaloideae</taxon>
        <taxon>Maleae</taxon>
        <taxon>Malus</taxon>
    </lineage>
</organism>
<sequence>MARSYKPFFLILLFGFAFCMPTFGAGRLLRVENNGKGGELSSEDSLMAGTETDPDYRSLPSLGEHEGHHAVPSNVSVGKQFITTLHDQLRSVKAQSVPSPGAGHINL</sequence>
<comment type="caution">
    <text evidence="3">The sequence shown here is derived from an EMBL/GenBank/DDBJ whole genome shotgun (WGS) entry which is preliminary data.</text>
</comment>
<name>A0A498IKC8_MALDO</name>
<accession>A0A498IKC8</accession>
<feature type="chain" id="PRO_5019776998" evidence="2">
    <location>
        <begin position="25"/>
        <end position="107"/>
    </location>
</feature>
<evidence type="ECO:0000313" key="4">
    <source>
        <dbReference type="Proteomes" id="UP000290289"/>
    </source>
</evidence>
<gene>
    <name evidence="3" type="ORF">DVH24_026917</name>
</gene>
<dbReference type="Proteomes" id="UP000290289">
    <property type="component" value="Chromosome 11"/>
</dbReference>
<protein>
    <submittedName>
        <fullName evidence="3">Uncharacterized protein</fullName>
    </submittedName>
</protein>
<keyword evidence="4" id="KW-1185">Reference proteome</keyword>